<dbReference type="Proteomes" id="UP000274504">
    <property type="component" value="Unassembled WGS sequence"/>
</dbReference>
<protein>
    <submittedName>
        <fullName evidence="3">Ovule protein</fullName>
    </submittedName>
</protein>
<organism evidence="3">
    <name type="scientific">Hymenolepis diminuta</name>
    <name type="common">Rat tapeworm</name>
    <dbReference type="NCBI Taxonomy" id="6216"/>
    <lineage>
        <taxon>Eukaryota</taxon>
        <taxon>Metazoa</taxon>
        <taxon>Spiralia</taxon>
        <taxon>Lophotrochozoa</taxon>
        <taxon>Platyhelminthes</taxon>
        <taxon>Cestoda</taxon>
        <taxon>Eucestoda</taxon>
        <taxon>Cyclophyllidea</taxon>
        <taxon>Hymenolepididae</taxon>
        <taxon>Hymenolepis</taxon>
    </lineage>
</organism>
<reference evidence="3" key="1">
    <citation type="submission" date="2017-02" db="UniProtKB">
        <authorList>
            <consortium name="WormBaseParasite"/>
        </authorList>
    </citation>
    <scope>IDENTIFICATION</scope>
</reference>
<reference evidence="1 2" key="2">
    <citation type="submission" date="2018-11" db="EMBL/GenBank/DDBJ databases">
        <authorList>
            <consortium name="Pathogen Informatics"/>
        </authorList>
    </citation>
    <scope>NUCLEOTIDE SEQUENCE [LARGE SCALE GENOMIC DNA]</scope>
</reference>
<evidence type="ECO:0000313" key="1">
    <source>
        <dbReference type="EMBL" id="VDL58260.1"/>
    </source>
</evidence>
<proteinExistence type="predicted"/>
<dbReference type="WBParaSite" id="HDID_0000594401-mRNA-1">
    <property type="protein sequence ID" value="HDID_0000594401-mRNA-1"/>
    <property type="gene ID" value="HDID_0000594401"/>
</dbReference>
<accession>A0A0R3SLX9</accession>
<dbReference type="EMBL" id="UYSG01003789">
    <property type="protein sequence ID" value="VDL58260.1"/>
    <property type="molecule type" value="Genomic_DNA"/>
</dbReference>
<dbReference type="AlphaFoldDB" id="A0A0R3SLX9"/>
<name>A0A0R3SLX9_HYMDI</name>
<evidence type="ECO:0000313" key="2">
    <source>
        <dbReference type="Proteomes" id="UP000274504"/>
    </source>
</evidence>
<sequence>MPPRGTEGKIHESSTVVKSLGCLGHCNHIGAKPALLVDKCKQSEEMGYAKPTSLTNGTVSKVIAQNTDEAELLYHQDLIAPKLMFLGPTVILILLELSGASSV</sequence>
<evidence type="ECO:0000313" key="3">
    <source>
        <dbReference type="WBParaSite" id="HDID_0000594401-mRNA-1"/>
    </source>
</evidence>
<gene>
    <name evidence="1" type="ORF">HDID_LOCUS5942</name>
</gene>